<comment type="caution">
    <text evidence="4">The sequence shown here is derived from an EMBL/GenBank/DDBJ whole genome shotgun (WGS) entry which is preliminary data.</text>
</comment>
<dbReference type="InterPro" id="IPR001650">
    <property type="entry name" value="Helicase_C-like"/>
</dbReference>
<evidence type="ECO:0000313" key="4">
    <source>
        <dbReference type="EMBL" id="MBZ0156242.1"/>
    </source>
</evidence>
<keyword evidence="4" id="KW-0255">Endonuclease</keyword>
<dbReference type="PANTHER" id="PTHR45766">
    <property type="entry name" value="DNA ANNEALING HELICASE AND ENDONUCLEASE ZRANB3 FAMILY MEMBER"/>
    <property type="match status" value="1"/>
</dbReference>
<dbReference type="SMART" id="SM00487">
    <property type="entry name" value="DEXDc"/>
    <property type="match status" value="1"/>
</dbReference>
<dbReference type="InterPro" id="IPR027417">
    <property type="entry name" value="P-loop_NTPase"/>
</dbReference>
<accession>A0A953M1M8</accession>
<dbReference type="PROSITE" id="PS51194">
    <property type="entry name" value="HELICASE_CTER"/>
    <property type="match status" value="1"/>
</dbReference>
<reference evidence="4" key="1">
    <citation type="journal article" date="2021" name="bioRxiv">
        <title>Unraveling nitrogen, sulfur and carbon metabolic pathways and microbial community transcriptional responses to substrate deprivation and toxicity stresses in a bioreactor mimicking anoxic brackish coastal sediment conditions.</title>
        <authorList>
            <person name="Martins P.D."/>
            <person name="Echeveste M.J."/>
            <person name="Arshad A."/>
            <person name="Kurth J."/>
            <person name="Ouboter H."/>
            <person name="Jetten M.S.M."/>
            <person name="Welte C.U."/>
        </authorList>
    </citation>
    <scope>NUCLEOTIDE SEQUENCE</scope>
    <source>
        <strain evidence="4">MAG_39</strain>
    </source>
</reference>
<protein>
    <submittedName>
        <fullName evidence="4">NgoFVII family restriction endonuclease</fullName>
    </submittedName>
</protein>
<evidence type="ECO:0000259" key="3">
    <source>
        <dbReference type="PROSITE" id="PS51194"/>
    </source>
</evidence>
<dbReference type="PROSITE" id="PS51192">
    <property type="entry name" value="HELICASE_ATP_BIND_1"/>
    <property type="match status" value="1"/>
</dbReference>
<dbReference type="GO" id="GO:0016787">
    <property type="term" value="F:hydrolase activity"/>
    <property type="evidence" value="ECO:0007669"/>
    <property type="project" value="UniProtKB-KW"/>
</dbReference>
<dbReference type="Pfam" id="PF00271">
    <property type="entry name" value="Helicase_C"/>
    <property type="match status" value="1"/>
</dbReference>
<organism evidence="4 5">
    <name type="scientific">Candidatus Nitrobium versatile</name>
    <dbReference type="NCBI Taxonomy" id="2884831"/>
    <lineage>
        <taxon>Bacteria</taxon>
        <taxon>Pseudomonadati</taxon>
        <taxon>Nitrospirota</taxon>
        <taxon>Nitrospiria</taxon>
        <taxon>Nitrospirales</taxon>
        <taxon>Nitrospiraceae</taxon>
        <taxon>Candidatus Nitrobium</taxon>
    </lineage>
</organism>
<evidence type="ECO:0000259" key="2">
    <source>
        <dbReference type="PROSITE" id="PS51192"/>
    </source>
</evidence>
<dbReference type="SUPFAM" id="SSF56024">
    <property type="entry name" value="Phospholipase D/nuclease"/>
    <property type="match status" value="1"/>
</dbReference>
<dbReference type="InterPro" id="IPR049730">
    <property type="entry name" value="SNF2/RAD54-like_C"/>
</dbReference>
<reference evidence="4" key="2">
    <citation type="submission" date="2021-08" db="EMBL/GenBank/DDBJ databases">
        <authorList>
            <person name="Dalcin Martins P."/>
        </authorList>
    </citation>
    <scope>NUCLEOTIDE SEQUENCE</scope>
    <source>
        <strain evidence="4">MAG_39</strain>
    </source>
</reference>
<dbReference type="AlphaFoldDB" id="A0A953M1M8"/>
<feature type="domain" description="Helicase ATP-binding" evidence="2">
    <location>
        <begin position="267"/>
        <end position="404"/>
    </location>
</feature>
<dbReference type="Pfam" id="PF13091">
    <property type="entry name" value="PLDc_2"/>
    <property type="match status" value="1"/>
</dbReference>
<gene>
    <name evidence="4" type="ORF">K8I29_08550</name>
</gene>
<dbReference type="CDD" id="cd18793">
    <property type="entry name" value="SF2_C_SNF"/>
    <property type="match status" value="1"/>
</dbReference>
<dbReference type="Gene3D" id="3.40.50.10810">
    <property type="entry name" value="Tandem AAA-ATPase domain"/>
    <property type="match status" value="2"/>
</dbReference>
<dbReference type="Gene3D" id="3.30.870.10">
    <property type="entry name" value="Endonuclease Chain A"/>
    <property type="match status" value="1"/>
</dbReference>
<evidence type="ECO:0000256" key="1">
    <source>
        <dbReference type="ARBA" id="ARBA00022801"/>
    </source>
</evidence>
<name>A0A953M1M8_9BACT</name>
<keyword evidence="4" id="KW-0540">Nuclease</keyword>
<dbReference type="InterPro" id="IPR014001">
    <property type="entry name" value="Helicase_ATP-bd"/>
</dbReference>
<dbReference type="InterPro" id="IPR025202">
    <property type="entry name" value="PLD-like_dom"/>
</dbReference>
<dbReference type="EMBL" id="JAIOIV010000072">
    <property type="protein sequence ID" value="MBZ0156242.1"/>
    <property type="molecule type" value="Genomic_DNA"/>
</dbReference>
<dbReference type="SUPFAM" id="SSF52540">
    <property type="entry name" value="P-loop containing nucleoside triphosphate hydrolases"/>
    <property type="match status" value="2"/>
</dbReference>
<dbReference type="GO" id="GO:0004519">
    <property type="term" value="F:endonuclease activity"/>
    <property type="evidence" value="ECO:0007669"/>
    <property type="project" value="UniProtKB-KW"/>
</dbReference>
<dbReference type="Gene3D" id="3.40.50.300">
    <property type="entry name" value="P-loop containing nucleotide triphosphate hydrolases"/>
    <property type="match status" value="1"/>
</dbReference>
<dbReference type="InterPro" id="IPR038718">
    <property type="entry name" value="SNF2-like_sf"/>
</dbReference>
<feature type="domain" description="Helicase C-terminal" evidence="3">
    <location>
        <begin position="713"/>
        <end position="876"/>
    </location>
</feature>
<proteinExistence type="predicted"/>
<keyword evidence="1" id="KW-0378">Hydrolase</keyword>
<dbReference type="CDD" id="cd09178">
    <property type="entry name" value="PLDc_N_Snf2_like"/>
    <property type="match status" value="1"/>
</dbReference>
<dbReference type="SMART" id="SM00490">
    <property type="entry name" value="HELICc"/>
    <property type="match status" value="1"/>
</dbReference>
<dbReference type="PANTHER" id="PTHR45766:SF6">
    <property type="entry name" value="SWI_SNF-RELATED MATRIX-ASSOCIATED ACTIN-DEPENDENT REGULATOR OF CHROMATIN SUBFAMILY A-LIKE PROTEIN 1"/>
    <property type="match status" value="1"/>
</dbReference>
<evidence type="ECO:0000313" key="5">
    <source>
        <dbReference type="Proteomes" id="UP000705867"/>
    </source>
</evidence>
<dbReference type="Proteomes" id="UP000705867">
    <property type="component" value="Unassembled WGS sequence"/>
</dbReference>
<sequence length="1126" mass="129773">MPRIFDNIEQQLLTALQETLNVSERADFCVGYFNLRGWKQLDTYIEKWSGGKDNCCRLLVGMQRLPQEELVSALSLVKSDKGIDQQTALRLKKKLAEEFREQLTYGIPTNEDEAGLRRLAAQIKAKKVIVKLFLRHQLHAKLYLLFRPDPINPTVGYLGSSNLTFAGLSQQGELNVDVLDHDACNKLAKWFEDRWNDRWCLDISEELVSIIEDSWAREEPVPPYHIYIKMAYHLAQEARAGLSEFRIPHDLGKRLFEFQSAAVKIAAHHLNKRGGVMLGDVVGLGKTLMATALARIFEDDFGLETLILCPKNLVKMWEDYAHQYRMRAKVLSVTQAISELPELRRYRLIIIDESHNLRNREGKRYHAIHEYIQKNESKCILLSATPYNKNYRDLSNQLRLFVLEEKDLGIRPEQFLRELGETEFIRRHQCPVRSLAAFEKSGYADDWRDLMRLYMVRRTRSFIQDNYADTDSTNGRKYLTFADGTRSYFPVRKPKTVKFKISGKDADDQYARLYASDVVDVVNCLNLPRYGLGNYVIEKPHEPPTQNEARILQDLSRAGKRLMGFCRTNLFKRLESSGHAFIQSIERHILRNYIYLHAIENGKPIPIGTQDPEMLDSRIYDEDTEDIRSAIDLFEDEKPEKINNIQELHSEAEFQKRAAEIYKEYETQHKKQFRWLRSILFLKDLAVDLEEDINSLLKILRKCVNWNPAKDTKLDALHNLITKKHSEQKVIIFSQFADTVRYLEAELKKRGVQKIAGVTGDSEDPTEIAWLFSPESNEKREKVSPVEELQVLIATDVLSEGQNLQDCAVIVNFDLPWAIIRLIQRAGRVDRIGQKAEEIVCYSFLPADGVDRIIKLRARVRLRLKENAEVVGTDESFFEDDRNDQAILDLYNEKSGILDGDVDGEVDLASYAYQIWKNAITADPELQKIIPSLQPVIYSAREFRASEKEPQGVLVYLKTAEGNDALAWIDRDGKSVTESQFTILKTAECDPATPAVPRDDKHHEMVQKGVELIIEEEKSVGGQLGRPSGARFRTYERLKRYVDDIKGTLFESKELLKAIDEIYRYPLRQTAIDTLNRQLRSGISDETLAQMVIALREEGRLCIIHEEEQVQEPRIICSLGLIKEKG</sequence>